<evidence type="ECO:0000256" key="1">
    <source>
        <dbReference type="SAM" id="MobiDB-lite"/>
    </source>
</evidence>
<dbReference type="STRING" id="520822.A0A195BYV7"/>
<feature type="region of interest" description="Disordered" evidence="1">
    <location>
        <begin position="1"/>
        <end position="29"/>
    </location>
</feature>
<dbReference type="Pfam" id="PF16201">
    <property type="entry name" value="NopRA1"/>
    <property type="match status" value="1"/>
</dbReference>
<dbReference type="InterPro" id="IPR039844">
    <property type="entry name" value="URB1"/>
</dbReference>
<protein>
    <submittedName>
        <fullName evidence="4">Nucleolar pre-ribosomal-associated protein 1</fullName>
    </submittedName>
</protein>
<dbReference type="KEGG" id="acoc:108684482"/>
<evidence type="ECO:0000313" key="5">
    <source>
        <dbReference type="Proteomes" id="UP000078540"/>
    </source>
</evidence>
<gene>
    <name evidence="4" type="ORF">ALC53_00344</name>
</gene>
<dbReference type="GO" id="GO:0000466">
    <property type="term" value="P:maturation of 5.8S rRNA from tricistronic rRNA transcript (SSU-rRNA, 5.8S rRNA, LSU-rRNA)"/>
    <property type="evidence" value="ECO:0007669"/>
    <property type="project" value="TreeGrafter"/>
</dbReference>
<name>A0A195BYV7_9HYME</name>
<dbReference type="PANTHER" id="PTHR13500:SF0">
    <property type="entry name" value="NUCLEOLAR PRE-RIBOSOMAL-ASSOCIATED PROTEIN 1"/>
    <property type="match status" value="1"/>
</dbReference>
<organism evidence="4 5">
    <name type="scientific">Atta colombica</name>
    <dbReference type="NCBI Taxonomy" id="520822"/>
    <lineage>
        <taxon>Eukaryota</taxon>
        <taxon>Metazoa</taxon>
        <taxon>Ecdysozoa</taxon>
        <taxon>Arthropoda</taxon>
        <taxon>Hexapoda</taxon>
        <taxon>Insecta</taxon>
        <taxon>Pterygota</taxon>
        <taxon>Neoptera</taxon>
        <taxon>Endopterygota</taxon>
        <taxon>Hymenoptera</taxon>
        <taxon>Apocrita</taxon>
        <taxon>Aculeata</taxon>
        <taxon>Formicoidea</taxon>
        <taxon>Formicidae</taxon>
        <taxon>Myrmicinae</taxon>
        <taxon>Atta</taxon>
    </lineage>
</organism>
<feature type="domain" description="URB1 C-terminal" evidence="3">
    <location>
        <begin position="1701"/>
        <end position="1895"/>
    </location>
</feature>
<proteinExistence type="predicted"/>
<evidence type="ECO:0000259" key="2">
    <source>
        <dbReference type="Pfam" id="PF11707"/>
    </source>
</evidence>
<sequence length="1958" mass="223962">MDDTTDDKSKKARKRTSKKETETSTKKAKINSSIEEVIEYDVKRQNNDSDKNDMKDVVCDDQQDIFNGQSFRTLFSSSNNLAALRKFVTICKENKEKNLAAEYLHAGGSVFEILRLLESSDKKSTSIATTVFSTTYILLMRILTECPQYRNSAIEACRHLLNSYMSIVYSMLSIQSNAKQRKVILKLLAAIASLDSSLSRELLIHLSLQQQTLENLVQQIKPMDSQSVRTCFIHFVLAFLVEGNALVIRTLLDKRNLLCCIFSELLYDSKDIVTLVLTTVKTYVLENIGVSKTTKLHVFSTSTVLNLISLYNWKGPNNWPKNKTHSCDDSENFLADKEVISDIVHEFLVTLLTSHRYGIIFHDRTLGSSRNKHNQLIHTVLQNLEKPWEHEKPSNLIVRILSACPDLIRSQYNVIESFLEPRVSSKWICLLKFIGKIVKSINPVNSIKTCSVEMKANNLINALLSLTVPSTIVKVAILPGLDHDSLSVRHEALSLLLTMTNQLKAISLATQEFYKTSIIQNQITHFILRIVPSLEIILRMWNRAFEKDIKASENAESIQSPELVDHLDTILSVLHSYQDICPELLDISTNLQSNFLLSSLNNLQEEGTIKMEKVNHMKVKTIQFLLALDSSIFAPKEKAFKEALVFLISLIRQKDSSPDSYNAIRTLLHTTDLFETCEDQLDIWINGFSVVADFEENEQLTQWFMSVLKSAVKHIDKYVNIITQAEGAINDQIANFNVTKTEDIINELFDKTNKITSPCQEKFSTITSSLINGQFSFDERKIDIIDNSFKFNQENSKDTIKSKYITQKNDQVTNFDTKEIEDVINRLLDKANPKNFPSNKNHPQKFLSTSISSLTNEFTNSDETDEAIHTLFNNFGKENPCRMQACTAVSPLLCCALQKMNEKNCATILAYLSYVMVHTLHYQVVPDLLAYMATDLTNLPIYKYLQNWSNSKQPISLKNKLSSLSLLYKLSNMLLADSKMDVTEFSKLFNDGHSTYCFKYGDKEVTIKHSLSLYDVKTLLKMTVFYLAQLAQSKILRQAQNENCKLVLVFLLNISQSIELNQENAVILEESARYIFTHPILLHYFSPFCGETSKNSVEYMIVETILKICESILHLCEKHNAEICNIFFAFRSKFLTQLENIIEKNPLETCTNNYDIAIELLKILQLESKDIASLLFALMKLEKSTFISSDKQNLSVFGYIVPVLLDMYCNKESRLRDTLNEQFVEKFSLHLIYLKSSKINHMDGWEKALARYLSTFSHNISGISTNIFAQLLTKSITASTVQLITTLITKNTRLISSLMKYFLKIENVKQGDVVFPILGSSLKYKWNEKFLQSLYERYGSDIAAYITESRNPVPWIEENAAAIVYLIESTFDLALCGRICNTVSQNGDKLDMVSICFVQLLESVYKRYENLVTTKKKPLMDLIRVLLHIMTLTLKKESKNLQKIKILCGKLNDVVIRLKEVENNFIFSSLSKSYSWPQFTRFSLKLGLKDAKDEATQSNILKTLSNLCDITYGDNIDNEYAKTLFEMTMSHSEFVNIMLGSSFIKSDLVELLRILTRKNRSVMTISHVPLYLAAYNATLCHVDQRILQILQYYETHNVKLQQYWPYLWGSAAATRYSVKGETDTALWRQPSTFEVFNLFNKDIVNETIKNYPIHRTMKSNKLYIHKNSNVYDPAFYLPLLCTLLAENNIVACYKVSQSGALALVLAACCSDSNDIRMTAYTIISRYYFHLEASKSKEKLLWMRLIDALRNGVFSLKCQLKDIRLSCLMTTFLARASLIATQPLHPLYSPLHTFLMAKTALDLNTIPELLQLLHSSHVEHNAHRYWILENIRDGMKGDNDVNVALKCMLFKILLDFHTCVLSDAKTKKLILEIIASTTKIPKASLFLARGYGILPWLHEIVNHSDICEAEIKVIITIIENLLNTLDNSVQNISHYKSLLFNILLLLQMYLKNRHKICPM</sequence>
<dbReference type="OrthoDB" id="72892at2759"/>
<accession>A0A195BYV7</accession>
<evidence type="ECO:0000259" key="3">
    <source>
        <dbReference type="Pfam" id="PF16201"/>
    </source>
</evidence>
<dbReference type="GO" id="GO:0000463">
    <property type="term" value="P:maturation of LSU-rRNA from tricistronic rRNA transcript (SSU-rRNA, 5.8S rRNA, LSU-rRNA)"/>
    <property type="evidence" value="ECO:0007669"/>
    <property type="project" value="TreeGrafter"/>
</dbReference>
<reference evidence="4 5" key="1">
    <citation type="submission" date="2015-09" db="EMBL/GenBank/DDBJ databases">
        <title>Atta colombica WGS genome.</title>
        <authorList>
            <person name="Nygaard S."/>
            <person name="Hu H."/>
            <person name="Boomsma J."/>
            <person name="Zhang G."/>
        </authorList>
    </citation>
    <scope>NUCLEOTIDE SEQUENCE [LARGE SCALE GENOMIC DNA]</scope>
    <source>
        <strain evidence="4">Treedump-2</strain>
        <tissue evidence="4">Whole body</tissue>
    </source>
</reference>
<dbReference type="Proteomes" id="UP000078540">
    <property type="component" value="Unassembled WGS sequence"/>
</dbReference>
<dbReference type="InterPro" id="IPR021714">
    <property type="entry name" value="URB1_N"/>
</dbReference>
<evidence type="ECO:0000313" key="4">
    <source>
        <dbReference type="EMBL" id="KYM93111.1"/>
    </source>
</evidence>
<dbReference type="InterPro" id="IPR032436">
    <property type="entry name" value="URB1_C"/>
</dbReference>
<keyword evidence="5" id="KW-1185">Reference proteome</keyword>
<dbReference type="Pfam" id="PF11707">
    <property type="entry name" value="Npa1"/>
    <property type="match status" value="1"/>
</dbReference>
<dbReference type="GO" id="GO:0005730">
    <property type="term" value="C:nucleolus"/>
    <property type="evidence" value="ECO:0007669"/>
    <property type="project" value="TreeGrafter"/>
</dbReference>
<feature type="domain" description="URB1 N-terminal" evidence="2">
    <location>
        <begin position="112"/>
        <end position="429"/>
    </location>
</feature>
<dbReference type="EMBL" id="KQ976395">
    <property type="protein sequence ID" value="KYM93111.1"/>
    <property type="molecule type" value="Genomic_DNA"/>
</dbReference>
<dbReference type="PANTHER" id="PTHR13500">
    <property type="entry name" value="NUCLEOLAR PRERIBOSOMAL-ASSOCIATED PROTEIN 1"/>
    <property type="match status" value="1"/>
</dbReference>